<feature type="signal peptide" evidence="2">
    <location>
        <begin position="1"/>
        <end position="26"/>
    </location>
</feature>
<sequence length="136" mass="13958">MRLIPLCLLGLLAASIAPGMISGAEAAPNRGEGRTVSAKSAKAGSVLRTAARPAAQPQRSAVRPAAAKGTQLLRRPAMQPQRTAVRPAARPPAGGARLTSWQAGLPLASGTQRECPVGTLATLARGHDDVIRCMPL</sequence>
<evidence type="ECO:0000256" key="1">
    <source>
        <dbReference type="SAM" id="MobiDB-lite"/>
    </source>
</evidence>
<comment type="caution">
    <text evidence="3">The sequence shown here is derived from an EMBL/GenBank/DDBJ whole genome shotgun (WGS) entry which is preliminary data.</text>
</comment>
<dbReference type="AlphaFoldDB" id="A0A2U1V760"/>
<feature type="compositionally biased region" description="Low complexity" evidence="1">
    <location>
        <begin position="86"/>
        <end position="97"/>
    </location>
</feature>
<keyword evidence="2" id="KW-0732">Signal</keyword>
<evidence type="ECO:0000256" key="2">
    <source>
        <dbReference type="SAM" id="SignalP"/>
    </source>
</evidence>
<feature type="chain" id="PRO_5015688716" evidence="2">
    <location>
        <begin position="27"/>
        <end position="136"/>
    </location>
</feature>
<evidence type="ECO:0000313" key="4">
    <source>
        <dbReference type="Proteomes" id="UP000245048"/>
    </source>
</evidence>
<feature type="compositionally biased region" description="Low complexity" evidence="1">
    <location>
        <begin position="50"/>
        <end position="67"/>
    </location>
</feature>
<keyword evidence="4" id="KW-1185">Reference proteome</keyword>
<dbReference type="Proteomes" id="UP000245048">
    <property type="component" value="Unassembled WGS sequence"/>
</dbReference>
<dbReference type="RefSeq" id="WP_109516306.1">
    <property type="nucleotide sequence ID" value="NZ_PDOA01000003.1"/>
</dbReference>
<gene>
    <name evidence="3" type="ORF">CR165_07330</name>
</gene>
<feature type="region of interest" description="Disordered" evidence="1">
    <location>
        <begin position="27"/>
        <end position="99"/>
    </location>
</feature>
<evidence type="ECO:0000313" key="3">
    <source>
        <dbReference type="EMBL" id="PWC29732.1"/>
    </source>
</evidence>
<name>A0A2U1V760_9PROT</name>
<dbReference type="OrthoDB" id="7285484at2"/>
<organism evidence="3 4">
    <name type="scientific">Teichococcus aestuarii</name>
    <dbReference type="NCBI Taxonomy" id="568898"/>
    <lineage>
        <taxon>Bacteria</taxon>
        <taxon>Pseudomonadati</taxon>
        <taxon>Pseudomonadota</taxon>
        <taxon>Alphaproteobacteria</taxon>
        <taxon>Acetobacterales</taxon>
        <taxon>Roseomonadaceae</taxon>
        <taxon>Roseomonas</taxon>
    </lineage>
</organism>
<protein>
    <submittedName>
        <fullName evidence="3">Uncharacterized protein</fullName>
    </submittedName>
</protein>
<proteinExistence type="predicted"/>
<dbReference type="EMBL" id="PDOA01000003">
    <property type="protein sequence ID" value="PWC29732.1"/>
    <property type="molecule type" value="Genomic_DNA"/>
</dbReference>
<reference evidence="4" key="1">
    <citation type="submission" date="2017-10" db="EMBL/GenBank/DDBJ databases">
        <authorList>
            <person name="Toshchakov S.V."/>
            <person name="Goeva M.A."/>
        </authorList>
    </citation>
    <scope>NUCLEOTIDE SEQUENCE [LARGE SCALE GENOMIC DNA]</scope>
    <source>
        <strain evidence="4">JR1/69-1-13</strain>
    </source>
</reference>
<accession>A0A2U1V760</accession>